<accession>A0A7N9CYW9</accession>
<evidence type="ECO:0000256" key="1">
    <source>
        <dbReference type="SAM" id="Coils"/>
    </source>
</evidence>
<sequence>MSGSQNNDKRQFLLERLLDAVKQCQIRFGGRKEIASDSDSRVTCLCAQFEAVLQHGLKRSRGLALTAAAIKQAAGFASKTETEPVFWYYVKEVLNKHELQRFYSLRHIASDVGRGRAWLRCALNEHSLERYLHMLLADRCRLSTFYEDWSFVMDEERSSMLPTMAAGLNSILFAINIDNKDLNGQSKFAPTVSDLLKESTQNVTSLLKESTQGVSSLFREITASSAVSILIKPEQETDPLPVVSRNVSADAKCKKERKKKKKVTNIISFDDEEDEQNSGDIFKKTPGAGESSEDNSDRSSVNIISAFESPFGPNSNGSQSSNSWKIDSLSLNGEFGYQKLDVKSIDDEDVDENEDDVYGNSSGRKHRGHAESPEKPLDGNTCLSQMHSWAPLKVLHNDSDILFPVSGVGSYSPADAPLGSLENGTGPEDHVLPDPGLRVEASSPGHGSPLSSLLPSASVPESMTMSELRQAIVAMMNRKDELEEENRSLRNLLDGEMEHSAALRQEVDTLKRKVAEQEERQGMKVQALARENEVLKVQLKKYVGAVQMLKREGQTAEVVPNLWSVDGEVTVTEQKPGEIAEELASSYERKLIEVAEMHGELIEFNERLHRALVAKEALVSQMRQELIDLRGPVPGDLSQTSEDQSLSDFEISNRALINVWIPSVFLRGKAANAFHVYQVSAWFSGGHHSRMERRPFVMLWCFASWWWDSMIRKPWPSIYPHRNCPEALCKKSVAFCGQEDTVGLFMPVRLVLWLLWNLSSDCMSRNGDVLACIASEKSSGRSGLGHGWTCHQEPAAVSCICCLVTLSGQLSVG</sequence>
<feature type="compositionally biased region" description="Acidic residues" evidence="2">
    <location>
        <begin position="346"/>
        <end position="357"/>
    </location>
</feature>
<dbReference type="Ensembl" id="ENSMFAT00000081494.1">
    <property type="protein sequence ID" value="ENSMFAP00000056165.1"/>
    <property type="gene ID" value="ENSMFAG00000001788.2"/>
</dbReference>
<dbReference type="PROSITE" id="PS50826">
    <property type="entry name" value="RUN"/>
    <property type="match status" value="1"/>
</dbReference>
<dbReference type="InterPro" id="IPR004012">
    <property type="entry name" value="Run_dom"/>
</dbReference>
<feature type="domain" description="RUN" evidence="3">
    <location>
        <begin position="36"/>
        <end position="180"/>
    </location>
</feature>
<dbReference type="Bgee" id="ENSMFAG00000001788">
    <property type="expression patterns" value="Expressed in adult mammalian kidney and 13 other cell types or tissues"/>
</dbReference>
<dbReference type="SMART" id="SM00593">
    <property type="entry name" value="RUN"/>
    <property type="match status" value="1"/>
</dbReference>
<reference evidence="4" key="2">
    <citation type="submission" date="2025-08" db="UniProtKB">
        <authorList>
            <consortium name="Ensembl"/>
        </authorList>
    </citation>
    <scope>IDENTIFICATION</scope>
</reference>
<evidence type="ECO:0000259" key="3">
    <source>
        <dbReference type="PROSITE" id="PS50826"/>
    </source>
</evidence>
<gene>
    <name evidence="4" type="primary">SNX29</name>
</gene>
<evidence type="ECO:0000313" key="4">
    <source>
        <dbReference type="Ensembl" id="ENSMFAP00000056165.1"/>
    </source>
</evidence>
<dbReference type="Pfam" id="PF02759">
    <property type="entry name" value="RUN"/>
    <property type="match status" value="1"/>
</dbReference>
<proteinExistence type="predicted"/>
<dbReference type="PANTHER" id="PTHR47194:SF4">
    <property type="entry name" value="SORTING NEXIN-29"/>
    <property type="match status" value="1"/>
</dbReference>
<feature type="coiled-coil region" evidence="1">
    <location>
        <begin position="465"/>
        <end position="520"/>
    </location>
</feature>
<dbReference type="Proteomes" id="UP000233100">
    <property type="component" value="Chromosome 20"/>
</dbReference>
<dbReference type="InterPro" id="IPR037213">
    <property type="entry name" value="Run_dom_sf"/>
</dbReference>
<dbReference type="Gene3D" id="1.20.58.900">
    <property type="match status" value="1"/>
</dbReference>
<reference evidence="4 5" key="1">
    <citation type="submission" date="2013-03" db="EMBL/GenBank/DDBJ databases">
        <authorList>
            <person name="Warren W."/>
            <person name="Wilson R.K."/>
        </authorList>
    </citation>
    <scope>NUCLEOTIDE SEQUENCE</scope>
</reference>
<reference evidence="4" key="3">
    <citation type="submission" date="2025-09" db="UniProtKB">
        <authorList>
            <consortium name="Ensembl"/>
        </authorList>
    </citation>
    <scope>IDENTIFICATION</scope>
</reference>
<dbReference type="PANTHER" id="PTHR47194">
    <property type="entry name" value="SORTING NEXIN-29-RELATED"/>
    <property type="match status" value="1"/>
</dbReference>
<name>A0A7N9CYW9_MACFA</name>
<feature type="region of interest" description="Disordered" evidence="2">
    <location>
        <begin position="346"/>
        <end position="377"/>
    </location>
</feature>
<keyword evidence="5" id="KW-1185">Reference proteome</keyword>
<feature type="region of interest" description="Disordered" evidence="2">
    <location>
        <begin position="274"/>
        <end position="298"/>
    </location>
</feature>
<protein>
    <submittedName>
        <fullName evidence="4">Sorting nexin 29</fullName>
    </submittedName>
</protein>
<dbReference type="CDD" id="cd17689">
    <property type="entry name" value="RUN_SNX29"/>
    <property type="match status" value="1"/>
</dbReference>
<dbReference type="GeneTree" id="ENSGT00730000110975"/>
<dbReference type="SUPFAM" id="SSF140741">
    <property type="entry name" value="RUN domain-like"/>
    <property type="match status" value="1"/>
</dbReference>
<evidence type="ECO:0000313" key="5">
    <source>
        <dbReference type="Proteomes" id="UP000233100"/>
    </source>
</evidence>
<dbReference type="InterPro" id="IPR047329">
    <property type="entry name" value="RUN_SNX29"/>
</dbReference>
<keyword evidence="1" id="KW-0175">Coiled coil</keyword>
<dbReference type="AlphaFoldDB" id="A0A7N9CYW9"/>
<evidence type="ECO:0000256" key="2">
    <source>
        <dbReference type="SAM" id="MobiDB-lite"/>
    </source>
</evidence>
<organism evidence="4 5">
    <name type="scientific">Macaca fascicularis</name>
    <name type="common">Crab-eating macaque</name>
    <name type="synonym">Cynomolgus monkey</name>
    <dbReference type="NCBI Taxonomy" id="9541"/>
    <lineage>
        <taxon>Eukaryota</taxon>
        <taxon>Metazoa</taxon>
        <taxon>Chordata</taxon>
        <taxon>Craniata</taxon>
        <taxon>Vertebrata</taxon>
        <taxon>Euteleostomi</taxon>
        <taxon>Mammalia</taxon>
        <taxon>Eutheria</taxon>
        <taxon>Euarchontoglires</taxon>
        <taxon>Primates</taxon>
        <taxon>Haplorrhini</taxon>
        <taxon>Catarrhini</taxon>
        <taxon>Cercopithecidae</taxon>
        <taxon>Cercopithecinae</taxon>
        <taxon>Macaca</taxon>
    </lineage>
</organism>